<feature type="domain" description="VWFA" evidence="1">
    <location>
        <begin position="290"/>
        <end position="455"/>
    </location>
</feature>
<dbReference type="SUPFAM" id="SSF53300">
    <property type="entry name" value="vWA-like"/>
    <property type="match status" value="1"/>
</dbReference>
<comment type="caution">
    <text evidence="2">The sequence shown here is derived from an EMBL/GenBank/DDBJ whole genome shotgun (WGS) entry which is preliminary data.</text>
</comment>
<sequence length="455" mass="51348">MNPIESVLNTDQYDRRRFGELLQVSEKLAKVNEQGEQHIPLFSSLMGDLWAGLFKMQPRLLDEVSPDLNMNQQLMDHIMHDRHYTDFREFTRLDDFASALGASQYSETVLHWIDQQADARQDIQQARDQYQQGLDGASEAFADAVFSALSEQGHSLSQMLTQAAEQAMETKDQVQSLLGGLQAGQGAAELMKVPLGDKLLLAEKLSHDRKLREIAMWAGRMKTIARRKQRSKHSESMSRSGIRQGTDIEHLLPMELGSYASPITKMDFLRRYVEGQTLQYDTQGQEELGKGPIILCLDQSGSMMSQDSVSKGFALALMSIARKQRRDFALIPFSSSVQETLIYKGGKSTVQDMISLATTFLDGGTYFQPPLRKAMELLNQHRFQQADIIFVTDGEATDITSMFLSRWKQLQKERRFSVLTLLLGVESASEVEGFSDRIVKASSFADESIYQAFEI</sequence>
<evidence type="ECO:0000259" key="1">
    <source>
        <dbReference type="SMART" id="SM00327"/>
    </source>
</evidence>
<dbReference type="RefSeq" id="WP_188773688.1">
    <property type="nucleotide sequence ID" value="NZ_BMMB01000001.1"/>
</dbReference>
<dbReference type="Proteomes" id="UP001185028">
    <property type="component" value="Unassembled WGS sequence"/>
</dbReference>
<dbReference type="PANTHER" id="PTHR36846:SF1">
    <property type="entry name" value="PROTEIN VIAA"/>
    <property type="match status" value="1"/>
</dbReference>
<evidence type="ECO:0000313" key="2">
    <source>
        <dbReference type="EMBL" id="MDR6243504.1"/>
    </source>
</evidence>
<dbReference type="InterPro" id="IPR002035">
    <property type="entry name" value="VWF_A"/>
</dbReference>
<reference evidence="2 3" key="1">
    <citation type="submission" date="2023-07" db="EMBL/GenBank/DDBJ databases">
        <title>Genomic Encyclopedia of Type Strains, Phase IV (KMG-IV): sequencing the most valuable type-strain genomes for metagenomic binning, comparative biology and taxonomic classification.</title>
        <authorList>
            <person name="Goeker M."/>
        </authorList>
    </citation>
    <scope>NUCLEOTIDE SEQUENCE [LARGE SCALE GENOMIC DNA]</scope>
    <source>
        <strain evidence="2 3">DSM 22170</strain>
    </source>
</reference>
<organism evidence="2 3">
    <name type="scientific">Paenibacillus hunanensis</name>
    <dbReference type="NCBI Taxonomy" id="539262"/>
    <lineage>
        <taxon>Bacteria</taxon>
        <taxon>Bacillati</taxon>
        <taxon>Bacillota</taxon>
        <taxon>Bacilli</taxon>
        <taxon>Bacillales</taxon>
        <taxon>Paenibacillaceae</taxon>
        <taxon>Paenibacillus</taxon>
    </lineage>
</organism>
<keyword evidence="3" id="KW-1185">Reference proteome</keyword>
<evidence type="ECO:0000313" key="3">
    <source>
        <dbReference type="Proteomes" id="UP001185028"/>
    </source>
</evidence>
<dbReference type="SMART" id="SM00327">
    <property type="entry name" value="VWA"/>
    <property type="match status" value="1"/>
</dbReference>
<dbReference type="PANTHER" id="PTHR36846">
    <property type="entry name" value="PROTEIN VIAA"/>
    <property type="match status" value="1"/>
</dbReference>
<gene>
    <name evidence="2" type="ORF">JOC58_001391</name>
</gene>
<proteinExistence type="predicted"/>
<dbReference type="Gene3D" id="3.40.50.410">
    <property type="entry name" value="von Willebrand factor, type A domain"/>
    <property type="match status" value="1"/>
</dbReference>
<dbReference type="EMBL" id="JAVDQH010000004">
    <property type="protein sequence ID" value="MDR6243504.1"/>
    <property type="molecule type" value="Genomic_DNA"/>
</dbReference>
<accession>A0ABU1IW69</accession>
<name>A0ABU1IW69_9BACL</name>
<protein>
    <submittedName>
        <fullName evidence="2">Uncharacterized protein with von Willebrand factor type A (VWA) domain</fullName>
    </submittedName>
</protein>
<dbReference type="Pfam" id="PF13519">
    <property type="entry name" value="VWA_2"/>
    <property type="match status" value="1"/>
</dbReference>
<dbReference type="InterPro" id="IPR036465">
    <property type="entry name" value="vWFA_dom_sf"/>
</dbReference>